<organism evidence="3 4">
    <name type="scientific">Kocuria varians</name>
    <name type="common">Micrococcus varians</name>
    <dbReference type="NCBI Taxonomy" id="1272"/>
    <lineage>
        <taxon>Bacteria</taxon>
        <taxon>Bacillati</taxon>
        <taxon>Actinomycetota</taxon>
        <taxon>Actinomycetes</taxon>
        <taxon>Micrococcales</taxon>
        <taxon>Micrococcaceae</taxon>
        <taxon>Kocuria</taxon>
    </lineage>
</organism>
<feature type="chain" id="PRO_5038369007" description="Secreted protein" evidence="2">
    <location>
        <begin position="17"/>
        <end position="155"/>
    </location>
</feature>
<dbReference type="EMBL" id="BJNW01000004">
    <property type="protein sequence ID" value="GEC98547.1"/>
    <property type="molecule type" value="Genomic_DNA"/>
</dbReference>
<dbReference type="Proteomes" id="UP000315730">
    <property type="component" value="Unassembled WGS sequence"/>
</dbReference>
<evidence type="ECO:0000313" key="4">
    <source>
        <dbReference type="Proteomes" id="UP000315730"/>
    </source>
</evidence>
<reference evidence="3 4" key="1">
    <citation type="submission" date="2019-06" db="EMBL/GenBank/DDBJ databases">
        <title>Whole genome shotgun sequence of Kocuria varians NBRC 15358.</title>
        <authorList>
            <person name="Hosoyama A."/>
            <person name="Uohara A."/>
            <person name="Ohji S."/>
            <person name="Ichikawa N."/>
        </authorList>
    </citation>
    <scope>NUCLEOTIDE SEQUENCE [LARGE SCALE GENOMIC DNA]</scope>
    <source>
        <strain evidence="3 4">NBRC 15358</strain>
    </source>
</reference>
<sequence>MGVWSKLALLAAGALAGGVATRVASDPAAREAVGRRLTHPEVAPAPGEGAVVNRGPRGVERREASGPLDVVRAGVRRLQLFTARVRAGMDERESELREQFGVRAPVDHTANHPGEQTAAPAASPWPAVAHHEPVTDATSARERIIDHDPSEGNER</sequence>
<feature type="compositionally biased region" description="Low complexity" evidence="1">
    <location>
        <begin position="118"/>
        <end position="128"/>
    </location>
</feature>
<feature type="region of interest" description="Disordered" evidence="1">
    <location>
        <begin position="103"/>
        <end position="155"/>
    </location>
</feature>
<proteinExistence type="predicted"/>
<protein>
    <recommendedName>
        <fullName evidence="5">Secreted protein</fullName>
    </recommendedName>
</protein>
<feature type="region of interest" description="Disordered" evidence="1">
    <location>
        <begin position="40"/>
        <end position="65"/>
    </location>
</feature>
<dbReference type="OrthoDB" id="4882856at2"/>
<feature type="compositionally biased region" description="Basic and acidic residues" evidence="1">
    <location>
        <begin position="129"/>
        <end position="155"/>
    </location>
</feature>
<name>A0A4Y4D5H6_KOCVA</name>
<evidence type="ECO:0008006" key="5">
    <source>
        <dbReference type="Google" id="ProtNLM"/>
    </source>
</evidence>
<feature type="signal peptide" evidence="2">
    <location>
        <begin position="1"/>
        <end position="16"/>
    </location>
</feature>
<keyword evidence="4" id="KW-1185">Reference proteome</keyword>
<gene>
    <name evidence="3" type="ORF">KVA01_07020</name>
</gene>
<evidence type="ECO:0000256" key="2">
    <source>
        <dbReference type="SAM" id="SignalP"/>
    </source>
</evidence>
<keyword evidence="2" id="KW-0732">Signal</keyword>
<dbReference type="RefSeq" id="WP_068467522.1">
    <property type="nucleotide sequence ID" value="NZ_BJNW01000004.1"/>
</dbReference>
<dbReference type="AlphaFoldDB" id="A0A4Y4D5H6"/>
<evidence type="ECO:0000313" key="3">
    <source>
        <dbReference type="EMBL" id="GEC98547.1"/>
    </source>
</evidence>
<evidence type="ECO:0000256" key="1">
    <source>
        <dbReference type="SAM" id="MobiDB-lite"/>
    </source>
</evidence>
<accession>A0A4Y4D5H6</accession>
<dbReference type="STRING" id="1272.GCA_900014985_00474"/>
<comment type="caution">
    <text evidence="3">The sequence shown here is derived from an EMBL/GenBank/DDBJ whole genome shotgun (WGS) entry which is preliminary data.</text>
</comment>